<accession>A0ABP8PFI7</accession>
<gene>
    <name evidence="3" type="ORF">GCM10023094_39980</name>
</gene>
<dbReference type="SMART" id="SM00422">
    <property type="entry name" value="HTH_MERR"/>
    <property type="match status" value="1"/>
</dbReference>
<reference evidence="4" key="1">
    <citation type="journal article" date="2019" name="Int. J. Syst. Evol. Microbiol.">
        <title>The Global Catalogue of Microorganisms (GCM) 10K type strain sequencing project: providing services to taxonomists for standard genome sequencing and annotation.</title>
        <authorList>
            <consortium name="The Broad Institute Genomics Platform"/>
            <consortium name="The Broad Institute Genome Sequencing Center for Infectious Disease"/>
            <person name="Wu L."/>
            <person name="Ma J."/>
        </authorList>
    </citation>
    <scope>NUCLEOTIDE SEQUENCE [LARGE SCALE GENOMIC DNA]</scope>
    <source>
        <strain evidence="4">JCM 32206</strain>
    </source>
</reference>
<dbReference type="PROSITE" id="PS50937">
    <property type="entry name" value="HTH_MERR_2"/>
    <property type="match status" value="1"/>
</dbReference>
<dbReference type="Pfam" id="PF13411">
    <property type="entry name" value="MerR_1"/>
    <property type="match status" value="1"/>
</dbReference>
<dbReference type="PANTHER" id="PTHR30204">
    <property type="entry name" value="REDOX-CYCLING DRUG-SENSING TRANSCRIPTIONAL ACTIVATOR SOXR"/>
    <property type="match status" value="1"/>
</dbReference>
<dbReference type="CDD" id="cd00592">
    <property type="entry name" value="HTH_MerR-like"/>
    <property type="match status" value="1"/>
</dbReference>
<keyword evidence="4" id="KW-1185">Reference proteome</keyword>
<evidence type="ECO:0000313" key="4">
    <source>
        <dbReference type="Proteomes" id="UP001501183"/>
    </source>
</evidence>
<feature type="domain" description="HTH merR-type" evidence="2">
    <location>
        <begin position="1"/>
        <end position="69"/>
    </location>
</feature>
<dbReference type="Gene3D" id="1.10.1660.10">
    <property type="match status" value="1"/>
</dbReference>
<proteinExistence type="predicted"/>
<dbReference type="InterPro" id="IPR009061">
    <property type="entry name" value="DNA-bd_dom_put_sf"/>
</dbReference>
<organism evidence="3 4">
    <name type="scientific">Rhodococcus olei</name>
    <dbReference type="NCBI Taxonomy" id="2161675"/>
    <lineage>
        <taxon>Bacteria</taxon>
        <taxon>Bacillati</taxon>
        <taxon>Actinomycetota</taxon>
        <taxon>Actinomycetes</taxon>
        <taxon>Mycobacteriales</taxon>
        <taxon>Nocardiaceae</taxon>
        <taxon>Rhodococcus</taxon>
    </lineage>
</organism>
<evidence type="ECO:0000313" key="3">
    <source>
        <dbReference type="EMBL" id="GAA4485340.1"/>
    </source>
</evidence>
<protein>
    <recommendedName>
        <fullName evidence="2">HTH merR-type domain-containing protein</fullName>
    </recommendedName>
</protein>
<dbReference type="RefSeq" id="WP_345349146.1">
    <property type="nucleotide sequence ID" value="NZ_BAABFB010000063.1"/>
</dbReference>
<dbReference type="InterPro" id="IPR000551">
    <property type="entry name" value="MerR-type_HTH_dom"/>
</dbReference>
<comment type="caution">
    <text evidence="3">The sequence shown here is derived from an EMBL/GenBank/DDBJ whole genome shotgun (WGS) entry which is preliminary data.</text>
</comment>
<dbReference type="InterPro" id="IPR047057">
    <property type="entry name" value="MerR_fam"/>
</dbReference>
<dbReference type="PANTHER" id="PTHR30204:SF93">
    <property type="entry name" value="HTH MERR-TYPE DOMAIN-CONTAINING PROTEIN"/>
    <property type="match status" value="1"/>
</dbReference>
<evidence type="ECO:0000259" key="2">
    <source>
        <dbReference type="PROSITE" id="PS50937"/>
    </source>
</evidence>
<dbReference type="PRINTS" id="PR00040">
    <property type="entry name" value="HTHMERR"/>
</dbReference>
<dbReference type="SUPFAM" id="SSF46955">
    <property type="entry name" value="Putative DNA-binding domain"/>
    <property type="match status" value="1"/>
</dbReference>
<evidence type="ECO:0000256" key="1">
    <source>
        <dbReference type="ARBA" id="ARBA00023125"/>
    </source>
</evidence>
<name>A0ABP8PFI7_9NOCA</name>
<keyword evidence="1" id="KW-0238">DNA-binding</keyword>
<sequence>MRIGQLADAAGTTPRTVRHYHRLGLLDEPQRLPNGYREYTVSDVVRLMRIRWLADSGVPLGSVAAILSEDVSDEAESDVIADLRALISAVQVEQAKLARRHTRLASMLADAENGNPISALPADIAAALADAIDCAQLPEVSAVLRRERDLLEVLAISGAVPEEILAWYAAAIVDDDQRERSLALLADWSDLEGRNPHSAEAEIEVLSRRLLAHFEHQQTLADLHAAVPTAATGAGLALSLEDVIPDDAQREVVLRVQRRLLEGMSESEGVC</sequence>
<dbReference type="Proteomes" id="UP001501183">
    <property type="component" value="Unassembled WGS sequence"/>
</dbReference>
<dbReference type="EMBL" id="BAABFB010000063">
    <property type="protein sequence ID" value="GAA4485340.1"/>
    <property type="molecule type" value="Genomic_DNA"/>
</dbReference>